<comment type="similarity">
    <text evidence="1">Belongs to the glycosyltransferase 2 family.</text>
</comment>
<dbReference type="GO" id="GO:0016757">
    <property type="term" value="F:glycosyltransferase activity"/>
    <property type="evidence" value="ECO:0007669"/>
    <property type="project" value="UniProtKB-KW"/>
</dbReference>
<evidence type="ECO:0000313" key="5">
    <source>
        <dbReference type="EMBL" id="MDN5122766.1"/>
    </source>
</evidence>
<accession>A0AAW7Q8I1</accession>
<gene>
    <name evidence="5" type="ORF">PJV93_02450</name>
</gene>
<evidence type="ECO:0000256" key="2">
    <source>
        <dbReference type="ARBA" id="ARBA00022676"/>
    </source>
</evidence>
<dbReference type="Gene3D" id="3.90.550.10">
    <property type="entry name" value="Spore Coat Polysaccharide Biosynthesis Protein SpsA, Chain A"/>
    <property type="match status" value="1"/>
</dbReference>
<dbReference type="InterPro" id="IPR029044">
    <property type="entry name" value="Nucleotide-diphossugar_trans"/>
</dbReference>
<dbReference type="PANTHER" id="PTHR43179:SF12">
    <property type="entry name" value="GALACTOFURANOSYLTRANSFERASE GLFT2"/>
    <property type="match status" value="1"/>
</dbReference>
<dbReference type="Proteomes" id="UP001170364">
    <property type="component" value="Unassembled WGS sequence"/>
</dbReference>
<dbReference type="SUPFAM" id="SSF53448">
    <property type="entry name" value="Nucleotide-diphospho-sugar transferases"/>
    <property type="match status" value="1"/>
</dbReference>
<dbReference type="InterPro" id="IPR001173">
    <property type="entry name" value="Glyco_trans_2-like"/>
</dbReference>
<organism evidence="5 6">
    <name type="scientific">Aliarcobacter butzleri</name>
    <dbReference type="NCBI Taxonomy" id="28197"/>
    <lineage>
        <taxon>Bacteria</taxon>
        <taxon>Pseudomonadati</taxon>
        <taxon>Campylobacterota</taxon>
        <taxon>Epsilonproteobacteria</taxon>
        <taxon>Campylobacterales</taxon>
        <taxon>Arcobacteraceae</taxon>
        <taxon>Aliarcobacter</taxon>
    </lineage>
</organism>
<dbReference type="CDD" id="cd02526">
    <property type="entry name" value="GT2_RfbF_like"/>
    <property type="match status" value="1"/>
</dbReference>
<dbReference type="PANTHER" id="PTHR43179">
    <property type="entry name" value="RHAMNOSYLTRANSFERASE WBBL"/>
    <property type="match status" value="1"/>
</dbReference>
<evidence type="ECO:0000313" key="6">
    <source>
        <dbReference type="Proteomes" id="UP001170364"/>
    </source>
</evidence>
<feature type="domain" description="Glycosyltransferase 2-like" evidence="4">
    <location>
        <begin position="6"/>
        <end position="127"/>
    </location>
</feature>
<keyword evidence="3" id="KW-0808">Transferase</keyword>
<evidence type="ECO:0000256" key="1">
    <source>
        <dbReference type="ARBA" id="ARBA00006739"/>
    </source>
</evidence>
<keyword evidence="2" id="KW-0328">Glycosyltransferase</keyword>
<reference evidence="5" key="1">
    <citation type="journal article" date="2023" name="Microorganisms">
        <title>Genomic Characterization of Arcobacter butzleri Strains Isolated from Various Sources in Lithuania.</title>
        <authorList>
            <person name="Uljanovas D."/>
            <person name="Golz G."/>
            <person name="Fleischmann S."/>
            <person name="Kudirkiene E."/>
            <person name="Kasetiene N."/>
            <person name="Grineviciene A."/>
            <person name="Tamuleviciene E."/>
            <person name="Aksomaitiene J."/>
            <person name="Alter T."/>
            <person name="Malakauskas M."/>
        </authorList>
    </citation>
    <scope>NUCLEOTIDE SEQUENCE</scope>
    <source>
        <strain evidence="5">S41</strain>
    </source>
</reference>
<dbReference type="EMBL" id="JAQJJG010000002">
    <property type="protein sequence ID" value="MDN5122766.1"/>
    <property type="molecule type" value="Genomic_DNA"/>
</dbReference>
<dbReference type="Pfam" id="PF00535">
    <property type="entry name" value="Glycos_transf_2"/>
    <property type="match status" value="1"/>
</dbReference>
<proteinExistence type="inferred from homology"/>
<name>A0AAW7Q8I1_9BACT</name>
<protein>
    <submittedName>
        <fullName evidence="5">Glycosyltransferase family 2 protein</fullName>
    </submittedName>
</protein>
<evidence type="ECO:0000256" key="3">
    <source>
        <dbReference type="ARBA" id="ARBA00022679"/>
    </source>
</evidence>
<dbReference type="RefSeq" id="WP_301369840.1">
    <property type="nucleotide sequence ID" value="NZ_JAQJJF010000019.1"/>
</dbReference>
<dbReference type="AlphaFoldDB" id="A0AAW7Q8I1"/>
<reference evidence="5" key="2">
    <citation type="submission" date="2023-01" db="EMBL/GenBank/DDBJ databases">
        <authorList>
            <person name="Uljanovas D."/>
        </authorList>
    </citation>
    <scope>NUCLEOTIDE SEQUENCE</scope>
    <source>
        <strain evidence="5">S41</strain>
    </source>
</reference>
<comment type="caution">
    <text evidence="5">The sequence shown here is derived from an EMBL/GenBank/DDBJ whole genome shotgun (WGS) entry which is preliminary data.</text>
</comment>
<sequence>MIKIDIILVTYNPNIELLDNCIKSICKDVRNIYIVDNGSKKFEFDKKIDNIKFIKLQENMGIAYAQNIGIKEAIKDNAEYILLSDQDTVYPKDYIGNMIKTFSSDKNICAITPLFKDAHGKKSNDGFFKKSFWFAKQFFPSSGYHEVFHTIASGKLIKAHYLNDIGLMDEDLFIDWVDYEWCWRARKSGYKIIGNADVVIEHQLGDSSKDIGFREVNLRSYIRHYYITRNAFYLALYSKDLDVLHKITLFFKSFRYIVGYPILSKPHFINLKYVLLGFWHGVTKKLGKLK</sequence>
<evidence type="ECO:0000259" key="4">
    <source>
        <dbReference type="Pfam" id="PF00535"/>
    </source>
</evidence>